<dbReference type="GO" id="GO:0003700">
    <property type="term" value="F:DNA-binding transcription factor activity"/>
    <property type="evidence" value="ECO:0007669"/>
    <property type="project" value="InterPro"/>
</dbReference>
<evidence type="ECO:0000259" key="6">
    <source>
        <dbReference type="PROSITE" id="PS50949"/>
    </source>
</evidence>
<dbReference type="Gene3D" id="1.10.10.10">
    <property type="entry name" value="Winged helix-like DNA-binding domain superfamily/Winged helix DNA-binding domain"/>
    <property type="match status" value="1"/>
</dbReference>
<keyword evidence="3" id="KW-0805">Transcription regulation</keyword>
<dbReference type="SUPFAM" id="SSF46785">
    <property type="entry name" value="Winged helix' DNA-binding domain"/>
    <property type="match status" value="1"/>
</dbReference>
<dbReference type="PANTHER" id="PTHR46577">
    <property type="entry name" value="HTH-TYPE TRANSCRIPTIONAL REGULATORY PROTEIN GABR"/>
    <property type="match status" value="1"/>
</dbReference>
<dbReference type="InterPro" id="IPR000524">
    <property type="entry name" value="Tscrpt_reg_HTH_GntR"/>
</dbReference>
<comment type="caution">
    <text evidence="7">The sequence shown here is derived from an EMBL/GenBank/DDBJ whole genome shotgun (WGS) entry which is preliminary data.</text>
</comment>
<dbReference type="InterPro" id="IPR036388">
    <property type="entry name" value="WH-like_DNA-bd_sf"/>
</dbReference>
<evidence type="ECO:0000256" key="3">
    <source>
        <dbReference type="ARBA" id="ARBA00023015"/>
    </source>
</evidence>
<dbReference type="GO" id="GO:0008483">
    <property type="term" value="F:transaminase activity"/>
    <property type="evidence" value="ECO:0007669"/>
    <property type="project" value="UniProtKB-KW"/>
</dbReference>
<keyword evidence="7" id="KW-0808">Transferase</keyword>
<evidence type="ECO:0000313" key="7">
    <source>
        <dbReference type="EMBL" id="MCB8875273.1"/>
    </source>
</evidence>
<dbReference type="CDD" id="cd07377">
    <property type="entry name" value="WHTH_GntR"/>
    <property type="match status" value="1"/>
</dbReference>
<dbReference type="EMBL" id="JAESVB010000003">
    <property type="protein sequence ID" value="MCB8875273.1"/>
    <property type="molecule type" value="Genomic_DNA"/>
</dbReference>
<dbReference type="AlphaFoldDB" id="A0A963YRY6"/>
<name>A0A963YRY6_9PROT</name>
<evidence type="ECO:0000256" key="5">
    <source>
        <dbReference type="ARBA" id="ARBA00023163"/>
    </source>
</evidence>
<reference evidence="7" key="2">
    <citation type="submission" date="2021-01" db="EMBL/GenBank/DDBJ databases">
        <authorList>
            <person name="Mieszkin S."/>
            <person name="Pouder E."/>
            <person name="Alain K."/>
        </authorList>
    </citation>
    <scope>NUCLEOTIDE SEQUENCE</scope>
    <source>
        <strain evidence="7">HW T2.11</strain>
    </source>
</reference>
<dbReference type="Gene3D" id="3.90.1150.10">
    <property type="entry name" value="Aspartate Aminotransferase, domain 1"/>
    <property type="match status" value="1"/>
</dbReference>
<protein>
    <submittedName>
        <fullName evidence="7">PLP-dependent aminotransferase family protein</fullName>
    </submittedName>
</protein>
<accession>A0A963YRY6</accession>
<proteinExistence type="inferred from homology"/>
<sequence>MFSIETNNSTARVTQHLRQLADAAQPGARLPSVRDLMRDLGVSPVTVQRAIDILVQSGLIEARPGQGTFVREGRRAAEAAAAADFGWQSLALGSPRTRSDGLQSLLRMPKPDVMALSLGYLPEETLPQALLSAAGGRALRRPGVWARVPIEGLEALRAWFAAQTGDAYAASEVTICPGTQAANASAFRALAQPGDPVIVESPTYTGAIAAATSAGLRLVPVPMDEDGIRPDLLEQAFARTGARLFYCQPTFSNPTGAVLSPARRKAVLDIVTRAGAFLIEDDWARDFALDGDPPPPLASADRNGHVVYIRSLTKCAAPGLRIGAICARGAALERLRMARLTDDFSVPGLMQETALQLVTAASWPKHLKALRAELRRRRDLLVTAVRAELGEAALDHVPAGGLHLWVALPPGKSDADIARRAAAEDVLVGSGRFWFPAEPTGPFLRLSFAGAKPEWIGEAVHRLGRIIATETTAAA</sequence>
<evidence type="ECO:0000313" key="8">
    <source>
        <dbReference type="Proteomes" id="UP000708298"/>
    </source>
</evidence>
<keyword evidence="8" id="KW-1185">Reference proteome</keyword>
<feature type="domain" description="HTH gntR-type" evidence="6">
    <location>
        <begin position="3"/>
        <end position="73"/>
    </location>
</feature>
<dbReference type="InterPro" id="IPR051446">
    <property type="entry name" value="HTH_trans_reg/aminotransferase"/>
</dbReference>
<comment type="similarity">
    <text evidence="1">In the C-terminal section; belongs to the class-I pyridoxal-phosphate-dependent aminotransferase family.</text>
</comment>
<dbReference type="PROSITE" id="PS50949">
    <property type="entry name" value="HTH_GNTR"/>
    <property type="match status" value="1"/>
</dbReference>
<dbReference type="InterPro" id="IPR036390">
    <property type="entry name" value="WH_DNA-bd_sf"/>
</dbReference>
<dbReference type="InterPro" id="IPR004839">
    <property type="entry name" value="Aminotransferase_I/II_large"/>
</dbReference>
<dbReference type="InterPro" id="IPR015422">
    <property type="entry name" value="PyrdxlP-dep_Trfase_small"/>
</dbReference>
<keyword evidence="7" id="KW-0032">Aminotransferase</keyword>
<organism evidence="7 8">
    <name type="scientific">Acidisoma silvae</name>
    <dbReference type="NCBI Taxonomy" id="2802396"/>
    <lineage>
        <taxon>Bacteria</taxon>
        <taxon>Pseudomonadati</taxon>
        <taxon>Pseudomonadota</taxon>
        <taxon>Alphaproteobacteria</taxon>
        <taxon>Acetobacterales</taxon>
        <taxon>Acidocellaceae</taxon>
        <taxon>Acidisoma</taxon>
    </lineage>
</organism>
<keyword evidence="4" id="KW-0238">DNA-binding</keyword>
<dbReference type="CDD" id="cd00609">
    <property type="entry name" value="AAT_like"/>
    <property type="match status" value="1"/>
</dbReference>
<dbReference type="Gene3D" id="3.40.640.10">
    <property type="entry name" value="Type I PLP-dependent aspartate aminotransferase-like (Major domain)"/>
    <property type="match status" value="1"/>
</dbReference>
<evidence type="ECO:0000256" key="2">
    <source>
        <dbReference type="ARBA" id="ARBA00022898"/>
    </source>
</evidence>
<dbReference type="GO" id="GO:0003677">
    <property type="term" value="F:DNA binding"/>
    <property type="evidence" value="ECO:0007669"/>
    <property type="project" value="UniProtKB-KW"/>
</dbReference>
<evidence type="ECO:0000256" key="1">
    <source>
        <dbReference type="ARBA" id="ARBA00005384"/>
    </source>
</evidence>
<gene>
    <name evidence="7" type="ORF">ASILVAE211_08790</name>
</gene>
<dbReference type="Pfam" id="PF00392">
    <property type="entry name" value="GntR"/>
    <property type="match status" value="1"/>
</dbReference>
<dbReference type="SUPFAM" id="SSF53383">
    <property type="entry name" value="PLP-dependent transferases"/>
    <property type="match status" value="1"/>
</dbReference>
<keyword evidence="5" id="KW-0804">Transcription</keyword>
<reference evidence="7" key="1">
    <citation type="journal article" date="2021" name="Microorganisms">
        <title>Acidisoma silvae sp. nov. and Acidisomacellulosilytica sp. nov., Two Acidophilic Bacteria Isolated from Decaying Wood, Hydrolyzing Cellulose and Producing Poly-3-hydroxybutyrate.</title>
        <authorList>
            <person name="Mieszkin S."/>
            <person name="Pouder E."/>
            <person name="Uroz S."/>
            <person name="Simon-Colin C."/>
            <person name="Alain K."/>
        </authorList>
    </citation>
    <scope>NUCLEOTIDE SEQUENCE</scope>
    <source>
        <strain evidence="7">HW T2.11</strain>
    </source>
</reference>
<keyword evidence="2" id="KW-0663">Pyridoxal phosphate</keyword>
<dbReference type="SMART" id="SM00345">
    <property type="entry name" value="HTH_GNTR"/>
    <property type="match status" value="1"/>
</dbReference>
<dbReference type="Proteomes" id="UP000708298">
    <property type="component" value="Unassembled WGS sequence"/>
</dbReference>
<dbReference type="InterPro" id="IPR015424">
    <property type="entry name" value="PyrdxlP-dep_Trfase"/>
</dbReference>
<dbReference type="GO" id="GO:0030170">
    <property type="term" value="F:pyridoxal phosphate binding"/>
    <property type="evidence" value="ECO:0007669"/>
    <property type="project" value="InterPro"/>
</dbReference>
<dbReference type="Pfam" id="PF00155">
    <property type="entry name" value="Aminotran_1_2"/>
    <property type="match status" value="1"/>
</dbReference>
<evidence type="ECO:0000256" key="4">
    <source>
        <dbReference type="ARBA" id="ARBA00023125"/>
    </source>
</evidence>
<dbReference type="RefSeq" id="WP_227320940.1">
    <property type="nucleotide sequence ID" value="NZ_JAESVB010000003.1"/>
</dbReference>
<dbReference type="InterPro" id="IPR015421">
    <property type="entry name" value="PyrdxlP-dep_Trfase_major"/>
</dbReference>
<dbReference type="PANTHER" id="PTHR46577:SF2">
    <property type="entry name" value="TRANSCRIPTIONAL REGULATORY PROTEIN"/>
    <property type="match status" value="1"/>
</dbReference>